<dbReference type="GO" id="GO:0046872">
    <property type="term" value="F:metal ion binding"/>
    <property type="evidence" value="ECO:0007669"/>
    <property type="project" value="UniProtKB-KW"/>
</dbReference>
<dbReference type="EC" id="6.3.2.17" evidence="3"/>
<comment type="cofactor">
    <cofactor evidence="1">
        <name>Mg(2+)</name>
        <dbReference type="ChEBI" id="CHEBI:18420"/>
    </cofactor>
</comment>
<dbReference type="InterPro" id="IPR036615">
    <property type="entry name" value="Mur_ligase_C_dom_sf"/>
</dbReference>
<evidence type="ECO:0000256" key="1">
    <source>
        <dbReference type="ARBA" id="ARBA00001946"/>
    </source>
</evidence>
<dbReference type="GO" id="GO:0005737">
    <property type="term" value="C:cytoplasm"/>
    <property type="evidence" value="ECO:0007669"/>
    <property type="project" value="TreeGrafter"/>
</dbReference>
<evidence type="ECO:0000256" key="6">
    <source>
        <dbReference type="ARBA" id="ARBA00022741"/>
    </source>
</evidence>
<evidence type="ECO:0000256" key="7">
    <source>
        <dbReference type="ARBA" id="ARBA00022840"/>
    </source>
</evidence>
<dbReference type="Pfam" id="PF08245">
    <property type="entry name" value="Mur_ligase_M"/>
    <property type="match status" value="1"/>
</dbReference>
<dbReference type="FunFam" id="3.40.1190.10:FF:000011">
    <property type="entry name" value="Folylpolyglutamate synthase/dihydrofolate synthase"/>
    <property type="match status" value="1"/>
</dbReference>
<dbReference type="InterPro" id="IPR018109">
    <property type="entry name" value="Folylpolyglutamate_synth_CS"/>
</dbReference>
<dbReference type="InterPro" id="IPR036565">
    <property type="entry name" value="Mur-like_cat_sf"/>
</dbReference>
<evidence type="ECO:0000256" key="9">
    <source>
        <dbReference type="ARBA" id="ARBA00047493"/>
    </source>
</evidence>
<keyword evidence="6" id="KW-0547">Nucleotide-binding</keyword>
<dbReference type="PANTHER" id="PTHR11136">
    <property type="entry name" value="FOLYLPOLYGLUTAMATE SYNTHASE-RELATED"/>
    <property type="match status" value="1"/>
</dbReference>
<keyword evidence="4" id="KW-0436">Ligase</keyword>
<dbReference type="PANTHER" id="PTHR11136:SF0">
    <property type="entry name" value="DIHYDROFOLATE SYNTHETASE-RELATED"/>
    <property type="match status" value="1"/>
</dbReference>
<reference evidence="11" key="1">
    <citation type="submission" date="2018-05" db="EMBL/GenBank/DDBJ databases">
        <authorList>
            <person name="Lanie J.A."/>
            <person name="Ng W.-L."/>
            <person name="Kazmierczak K.M."/>
            <person name="Andrzejewski T.M."/>
            <person name="Davidsen T.M."/>
            <person name="Wayne K.J."/>
            <person name="Tettelin H."/>
            <person name="Glass J.I."/>
            <person name="Rusch D."/>
            <person name="Podicherti R."/>
            <person name="Tsui H.-C.T."/>
            <person name="Winkler M.E."/>
        </authorList>
    </citation>
    <scope>NUCLEOTIDE SEQUENCE</scope>
</reference>
<name>A0A381WG78_9ZZZZ</name>
<dbReference type="NCBIfam" id="TIGR01499">
    <property type="entry name" value="folC"/>
    <property type="match status" value="1"/>
</dbReference>
<dbReference type="InterPro" id="IPR001645">
    <property type="entry name" value="Folylpolyglutamate_synth"/>
</dbReference>
<dbReference type="Gene3D" id="3.40.1190.10">
    <property type="entry name" value="Mur-like, catalytic domain"/>
    <property type="match status" value="1"/>
</dbReference>
<evidence type="ECO:0000256" key="5">
    <source>
        <dbReference type="ARBA" id="ARBA00022723"/>
    </source>
</evidence>
<proteinExistence type="inferred from homology"/>
<dbReference type="EMBL" id="UINC01011714">
    <property type="protein sequence ID" value="SVA51519.1"/>
    <property type="molecule type" value="Genomic_DNA"/>
</dbReference>
<accession>A0A381WG78</accession>
<dbReference type="PROSITE" id="PS01012">
    <property type="entry name" value="FOLYLPOLYGLU_SYNT_2"/>
    <property type="match status" value="1"/>
</dbReference>
<dbReference type="SUPFAM" id="SSF53244">
    <property type="entry name" value="MurD-like peptide ligases, peptide-binding domain"/>
    <property type="match status" value="1"/>
</dbReference>
<comment type="catalytic activity">
    <reaction evidence="9">
        <text>(6S)-5,6,7,8-tetrahydrofolyl-(gamma-L-Glu)(n) + L-glutamate + ATP = (6S)-5,6,7,8-tetrahydrofolyl-(gamma-L-Glu)(n+1) + ADP + phosphate + H(+)</text>
        <dbReference type="Rhea" id="RHEA:10580"/>
        <dbReference type="Rhea" id="RHEA-COMP:14738"/>
        <dbReference type="Rhea" id="RHEA-COMP:14740"/>
        <dbReference type="ChEBI" id="CHEBI:15378"/>
        <dbReference type="ChEBI" id="CHEBI:29985"/>
        <dbReference type="ChEBI" id="CHEBI:30616"/>
        <dbReference type="ChEBI" id="CHEBI:43474"/>
        <dbReference type="ChEBI" id="CHEBI:141005"/>
        <dbReference type="ChEBI" id="CHEBI:456216"/>
        <dbReference type="EC" id="6.3.2.17"/>
    </reaction>
</comment>
<dbReference type="AlphaFoldDB" id="A0A381WG78"/>
<dbReference type="Gene3D" id="3.90.190.20">
    <property type="entry name" value="Mur ligase, C-terminal domain"/>
    <property type="match status" value="1"/>
</dbReference>
<dbReference type="SUPFAM" id="SSF53623">
    <property type="entry name" value="MurD-like peptide ligases, catalytic domain"/>
    <property type="match status" value="1"/>
</dbReference>
<keyword evidence="5" id="KW-0479">Metal-binding</keyword>
<keyword evidence="7" id="KW-0067">ATP-binding</keyword>
<evidence type="ECO:0000256" key="8">
    <source>
        <dbReference type="ARBA" id="ARBA00022842"/>
    </source>
</evidence>
<feature type="domain" description="Mur ligase central" evidence="10">
    <location>
        <begin position="32"/>
        <end position="244"/>
    </location>
</feature>
<dbReference type="PIRSF" id="PIRSF001563">
    <property type="entry name" value="Folylpolyglu_synth"/>
    <property type="match status" value="1"/>
</dbReference>
<protein>
    <recommendedName>
        <fullName evidence="3">tetrahydrofolate synthase</fullName>
        <ecNumber evidence="3">6.3.2.17</ecNumber>
    </recommendedName>
</protein>
<sequence length="406" mass="45168">MRRLGIKVGLEHTNELLRRCGSPHRGLKTIHIAGTNGKGSTAAMIQAILRENGLKVGLYTSPHLIRFNERIRINGLPISDEYIIEFMAQFNSVIDAVEATFFEATTVLALHYFSNQEVDVAVIETGLGGRLDSTNVIDPELTIITSIDLDHQHLLGENLIDIAAEKAGIIKKQTPVLVCSQTPEVMDVIRNQAQESNSPIIYSNNPQKIIIDHHSTGFELDKKQYFVPLIGAHQAINAGLAIRAVMHHCPEMKKTEIQSGLSNTKWFGRFQPLLKKLPIYYDVAHNPGGIRTIRASLGTLNSKVTNGIMVLKNDKHVDQIALALDGLFNELFVASIPESDLMDEQLLFNALKAQNLNCNIMDSIEKGYTYLYDRALKGENGIIFGSHYVAESIFNYFEINFDNGSI</sequence>
<keyword evidence="8" id="KW-0460">Magnesium</keyword>
<dbReference type="GO" id="GO:0004326">
    <property type="term" value="F:tetrahydrofolylpolyglutamate synthase activity"/>
    <property type="evidence" value="ECO:0007669"/>
    <property type="project" value="UniProtKB-EC"/>
</dbReference>
<evidence type="ECO:0000256" key="3">
    <source>
        <dbReference type="ARBA" id="ARBA00013025"/>
    </source>
</evidence>
<dbReference type="InterPro" id="IPR013221">
    <property type="entry name" value="Mur_ligase_cen"/>
</dbReference>
<comment type="similarity">
    <text evidence="2">Belongs to the folylpolyglutamate synthase family.</text>
</comment>
<evidence type="ECO:0000256" key="4">
    <source>
        <dbReference type="ARBA" id="ARBA00022598"/>
    </source>
</evidence>
<dbReference type="GO" id="GO:0005524">
    <property type="term" value="F:ATP binding"/>
    <property type="evidence" value="ECO:0007669"/>
    <property type="project" value="UniProtKB-KW"/>
</dbReference>
<evidence type="ECO:0000256" key="2">
    <source>
        <dbReference type="ARBA" id="ARBA00008276"/>
    </source>
</evidence>
<dbReference type="GO" id="GO:0008841">
    <property type="term" value="F:dihydrofolate synthase activity"/>
    <property type="evidence" value="ECO:0007669"/>
    <property type="project" value="TreeGrafter"/>
</dbReference>
<organism evidence="11">
    <name type="scientific">marine metagenome</name>
    <dbReference type="NCBI Taxonomy" id="408172"/>
    <lineage>
        <taxon>unclassified sequences</taxon>
        <taxon>metagenomes</taxon>
        <taxon>ecological metagenomes</taxon>
    </lineage>
</organism>
<evidence type="ECO:0000313" key="11">
    <source>
        <dbReference type="EMBL" id="SVA51519.1"/>
    </source>
</evidence>
<evidence type="ECO:0000259" key="10">
    <source>
        <dbReference type="Pfam" id="PF08245"/>
    </source>
</evidence>
<gene>
    <name evidence="11" type="ORF">METZ01_LOCUS104373</name>
</gene>